<dbReference type="InterPro" id="IPR020590">
    <property type="entry name" value="Guanylate_kinase_CS"/>
</dbReference>
<feature type="domain" description="Guanylate kinase-like" evidence="6">
    <location>
        <begin position="346"/>
        <end position="547"/>
    </location>
</feature>
<evidence type="ECO:0000256" key="3">
    <source>
        <dbReference type="PROSITE-ProRule" id="PRU00192"/>
    </source>
</evidence>
<dbReference type="InterPro" id="IPR036034">
    <property type="entry name" value="PDZ_sf"/>
</dbReference>
<dbReference type="InterPro" id="IPR050716">
    <property type="entry name" value="MAGUK"/>
</dbReference>
<dbReference type="InterPro" id="IPR001478">
    <property type="entry name" value="PDZ"/>
</dbReference>
<evidence type="ECO:0000256" key="2">
    <source>
        <dbReference type="ARBA" id="ARBA00022443"/>
    </source>
</evidence>
<evidence type="ECO:0000256" key="4">
    <source>
        <dbReference type="SAM" id="MobiDB-lite"/>
    </source>
</evidence>
<proteinExistence type="inferred from homology"/>
<protein>
    <submittedName>
        <fullName evidence="8">Uncharacterized protein</fullName>
    </submittedName>
</protein>
<keyword evidence="2 3" id="KW-0728">SH3 domain</keyword>
<name>A0A9P1IJK0_9PELO</name>
<dbReference type="Gene3D" id="2.30.42.10">
    <property type="match status" value="1"/>
</dbReference>
<dbReference type="SMART" id="SM00228">
    <property type="entry name" value="PDZ"/>
    <property type="match status" value="1"/>
</dbReference>
<dbReference type="InterPro" id="IPR027417">
    <property type="entry name" value="P-loop_NTPase"/>
</dbReference>
<keyword evidence="9" id="KW-1185">Reference proteome</keyword>
<dbReference type="CDD" id="cd00071">
    <property type="entry name" value="GMPK"/>
    <property type="match status" value="1"/>
</dbReference>
<evidence type="ECO:0000259" key="7">
    <source>
        <dbReference type="PROSITE" id="PS50106"/>
    </source>
</evidence>
<dbReference type="Pfam" id="PF00595">
    <property type="entry name" value="PDZ"/>
    <property type="match status" value="1"/>
</dbReference>
<dbReference type="Pfam" id="PF07653">
    <property type="entry name" value="SH3_2"/>
    <property type="match status" value="1"/>
</dbReference>
<dbReference type="InterPro" id="IPR008145">
    <property type="entry name" value="GK/Ca_channel_bsu"/>
</dbReference>
<dbReference type="InterPro" id="IPR001452">
    <property type="entry name" value="SH3_domain"/>
</dbReference>
<dbReference type="PROSITE" id="PS50052">
    <property type="entry name" value="GUANYLATE_KINASE_2"/>
    <property type="match status" value="1"/>
</dbReference>
<organism evidence="8 9">
    <name type="scientific">Caenorhabditis angaria</name>
    <dbReference type="NCBI Taxonomy" id="860376"/>
    <lineage>
        <taxon>Eukaryota</taxon>
        <taxon>Metazoa</taxon>
        <taxon>Ecdysozoa</taxon>
        <taxon>Nematoda</taxon>
        <taxon>Chromadorea</taxon>
        <taxon>Rhabditida</taxon>
        <taxon>Rhabditina</taxon>
        <taxon>Rhabditomorpha</taxon>
        <taxon>Rhabditoidea</taxon>
        <taxon>Rhabditidae</taxon>
        <taxon>Peloderinae</taxon>
        <taxon>Caenorhabditis</taxon>
    </lineage>
</organism>
<comment type="similarity">
    <text evidence="1">Belongs to the MAGUK family.</text>
</comment>
<evidence type="ECO:0000313" key="9">
    <source>
        <dbReference type="Proteomes" id="UP001152747"/>
    </source>
</evidence>
<feature type="domain" description="PDZ" evidence="7">
    <location>
        <begin position="134"/>
        <end position="201"/>
    </location>
</feature>
<dbReference type="SMART" id="SM00072">
    <property type="entry name" value="GuKc"/>
    <property type="match status" value="1"/>
</dbReference>
<feature type="region of interest" description="Disordered" evidence="4">
    <location>
        <begin position="296"/>
        <end position="318"/>
    </location>
</feature>
<evidence type="ECO:0000313" key="8">
    <source>
        <dbReference type="EMBL" id="CAI5445281.1"/>
    </source>
</evidence>
<dbReference type="PROSITE" id="PS50002">
    <property type="entry name" value="SH3"/>
    <property type="match status" value="1"/>
</dbReference>
<comment type="caution">
    <text evidence="8">The sequence shown here is derived from an EMBL/GenBank/DDBJ whole genome shotgun (WGS) entry which is preliminary data.</text>
</comment>
<dbReference type="EMBL" id="CANHGI010000003">
    <property type="protein sequence ID" value="CAI5445281.1"/>
    <property type="molecule type" value="Genomic_DNA"/>
</dbReference>
<reference evidence="8" key="1">
    <citation type="submission" date="2022-11" db="EMBL/GenBank/DDBJ databases">
        <authorList>
            <person name="Kikuchi T."/>
        </authorList>
    </citation>
    <scope>NUCLEOTIDE SEQUENCE</scope>
    <source>
        <strain evidence="8">PS1010</strain>
    </source>
</reference>
<dbReference type="PROSITE" id="PS50106">
    <property type="entry name" value="PDZ"/>
    <property type="match status" value="1"/>
</dbReference>
<dbReference type="Pfam" id="PF00625">
    <property type="entry name" value="Guanylate_kin"/>
    <property type="match status" value="1"/>
</dbReference>
<dbReference type="SUPFAM" id="SSF50044">
    <property type="entry name" value="SH3-domain"/>
    <property type="match status" value="1"/>
</dbReference>
<evidence type="ECO:0000259" key="5">
    <source>
        <dbReference type="PROSITE" id="PS50002"/>
    </source>
</evidence>
<feature type="domain" description="SH3" evidence="5">
    <location>
        <begin position="230"/>
        <end position="308"/>
    </location>
</feature>
<dbReference type="SUPFAM" id="SSF50156">
    <property type="entry name" value="PDZ domain-like"/>
    <property type="match status" value="1"/>
</dbReference>
<dbReference type="InterPro" id="IPR036028">
    <property type="entry name" value="SH3-like_dom_sf"/>
</dbReference>
<dbReference type="Gene3D" id="2.30.30.40">
    <property type="entry name" value="SH3 Domains"/>
    <property type="match status" value="1"/>
</dbReference>
<gene>
    <name evidence="8" type="ORF">CAMP_LOCUS7918</name>
</gene>
<dbReference type="SUPFAM" id="SSF52540">
    <property type="entry name" value="P-loop containing nucleoside triphosphate hydrolases"/>
    <property type="match status" value="1"/>
</dbReference>
<accession>A0A9P1IJK0</accession>
<dbReference type="OrthoDB" id="439127at2759"/>
<dbReference type="AlphaFoldDB" id="A0A9P1IJK0"/>
<sequence length="567" mass="63826">MLAKEDLSKAFEDILESVIEETGLGTSSGVQLNRHQQRTVDRLHKFVNSSEYKRSSGSSASTSETISFCDDFIADWEASGLNSSPVQQLINLLNRPHIRGLLWSTEDVSAKRFAPELPAVPFEVDEDEGIAVKIVRIVRRDEPLGATIKCDHGGRVYVARIISGGVADRSGCIQEGDRVLEVNGESVLDKKPDEIVQLLNKCDGGCVTFKLIPVEVWHNHSSKAHNNNEKSHIHLRALFDYDGTNDARHPCPEAALNFRRGDILELLVCNDEYWWQARRLGNGALAHSREESKGVGLIPSELLQQKSARPEDRRKNTSQKLVEKDMDDLFYESVCKLKSSSSSSNSRPIVLIGPPGVGRNELKRRLLMMFPERFSTTVPHTSRSARNGENDGIDYYFTTRKNIEKMIENDEMLEFGEFRGNLYGTAVSAVRMAKLKGTPLLTPHPLALRQLRTSEFMPFIIFVQPPTFHDFKETREAFRSRTARTQSSASSTSQTINSMGRAFTDSEIRQIIENASNIDRNYGHLFDSRITNTNLDDTMSDLIKLIHNLETKSTWVPLNWATRCVDG</sequence>
<dbReference type="PANTHER" id="PTHR23122">
    <property type="entry name" value="MEMBRANE-ASSOCIATED GUANYLATE KINASE MAGUK"/>
    <property type="match status" value="1"/>
</dbReference>
<dbReference type="InterPro" id="IPR008144">
    <property type="entry name" value="Guanylate_kin-like_dom"/>
</dbReference>
<dbReference type="PROSITE" id="PS00856">
    <property type="entry name" value="GUANYLATE_KINASE_1"/>
    <property type="match status" value="1"/>
</dbReference>
<evidence type="ECO:0000259" key="6">
    <source>
        <dbReference type="PROSITE" id="PS50052"/>
    </source>
</evidence>
<evidence type="ECO:0000256" key="1">
    <source>
        <dbReference type="ARBA" id="ARBA00007014"/>
    </source>
</evidence>
<dbReference type="Gene3D" id="3.40.50.300">
    <property type="entry name" value="P-loop containing nucleotide triphosphate hydrolases"/>
    <property type="match status" value="1"/>
</dbReference>
<dbReference type="SMART" id="SM00326">
    <property type="entry name" value="SH3"/>
    <property type="match status" value="1"/>
</dbReference>
<dbReference type="Proteomes" id="UP001152747">
    <property type="component" value="Unassembled WGS sequence"/>
</dbReference>